<evidence type="ECO:0000259" key="4">
    <source>
        <dbReference type="SMART" id="SM00796"/>
    </source>
</evidence>
<dbReference type="GO" id="GO:0005524">
    <property type="term" value="F:ATP binding"/>
    <property type="evidence" value="ECO:0007669"/>
    <property type="project" value="UniProtKB-KW"/>
</dbReference>
<name>A0A7X0MWG0_9GAMM</name>
<keyword evidence="1" id="KW-0547">Nucleotide-binding</keyword>
<dbReference type="InterPro" id="IPR003833">
    <property type="entry name" value="CT_C_D"/>
</dbReference>
<dbReference type="PANTHER" id="PTHR34698:SF2">
    <property type="entry name" value="5-OXOPROLINASE SUBUNIT B"/>
    <property type="match status" value="1"/>
</dbReference>
<evidence type="ECO:0000256" key="3">
    <source>
        <dbReference type="ARBA" id="ARBA00022840"/>
    </source>
</evidence>
<dbReference type="SMART" id="SM00796">
    <property type="entry name" value="AHS1"/>
    <property type="match status" value="1"/>
</dbReference>
<dbReference type="Gene3D" id="2.40.100.10">
    <property type="entry name" value="Cyclophilin-like"/>
    <property type="match status" value="1"/>
</dbReference>
<dbReference type="InterPro" id="IPR029000">
    <property type="entry name" value="Cyclophilin-like_dom_sf"/>
</dbReference>
<dbReference type="PANTHER" id="PTHR34698">
    <property type="entry name" value="5-OXOPROLINASE SUBUNIT B"/>
    <property type="match status" value="1"/>
</dbReference>
<keyword evidence="6" id="KW-1185">Reference proteome</keyword>
<evidence type="ECO:0000256" key="1">
    <source>
        <dbReference type="ARBA" id="ARBA00022741"/>
    </source>
</evidence>
<evidence type="ECO:0000256" key="2">
    <source>
        <dbReference type="ARBA" id="ARBA00022801"/>
    </source>
</evidence>
<dbReference type="AlphaFoldDB" id="A0A7X0MWG0"/>
<dbReference type="SUPFAM" id="SSF160467">
    <property type="entry name" value="PH0987 N-terminal domain-like"/>
    <property type="match status" value="1"/>
</dbReference>
<dbReference type="Pfam" id="PF02682">
    <property type="entry name" value="CT_C_D"/>
    <property type="match status" value="1"/>
</dbReference>
<dbReference type="FunCoup" id="A0A7X0MWG0">
    <property type="interactions" value="53"/>
</dbReference>
<proteinExistence type="predicted"/>
<comment type="caution">
    <text evidence="5">The sequence shown here is derived from an EMBL/GenBank/DDBJ whole genome shotgun (WGS) entry which is preliminary data.</text>
</comment>
<organism evidence="5 6">
    <name type="scientific">Pseudoteredinibacter isoporae</name>
    <dbReference type="NCBI Taxonomy" id="570281"/>
    <lineage>
        <taxon>Bacteria</taxon>
        <taxon>Pseudomonadati</taxon>
        <taxon>Pseudomonadota</taxon>
        <taxon>Gammaproteobacteria</taxon>
        <taxon>Cellvibrionales</taxon>
        <taxon>Cellvibrionaceae</taxon>
        <taxon>Pseudoteredinibacter</taxon>
    </lineage>
</organism>
<accession>A0A7X0MWG0</accession>
<dbReference type="GO" id="GO:0016787">
    <property type="term" value="F:hydrolase activity"/>
    <property type="evidence" value="ECO:0007669"/>
    <property type="project" value="UniProtKB-KW"/>
</dbReference>
<dbReference type="InParanoid" id="A0A7X0MWG0"/>
<gene>
    <name evidence="5" type="ORF">HNR48_001172</name>
</gene>
<dbReference type="Proteomes" id="UP000528457">
    <property type="component" value="Unassembled WGS sequence"/>
</dbReference>
<protein>
    <submittedName>
        <fullName evidence="5">KipI family sensor histidine kinase inhibitor</fullName>
    </submittedName>
</protein>
<dbReference type="InterPro" id="IPR010016">
    <property type="entry name" value="PxpB"/>
</dbReference>
<feature type="domain" description="Carboxyltransferase" evidence="4">
    <location>
        <begin position="7"/>
        <end position="208"/>
    </location>
</feature>
<evidence type="ECO:0000313" key="6">
    <source>
        <dbReference type="Proteomes" id="UP000528457"/>
    </source>
</evidence>
<keyword evidence="2" id="KW-0378">Hydrolase</keyword>
<dbReference type="RefSeq" id="WP_166849996.1">
    <property type="nucleotide sequence ID" value="NZ_JAAONY010000001.1"/>
</dbReference>
<sequence>MSNSFTPRIEIAGADALIVYLGAETRAEISAEVQKLAQGLQNHIGQELVDLVPSYASLLIIFNPLQCDHLWLRQQIRQCLSGEQSHHQGESRLVELPSYYSRESGPDLSLLAQNAGLSEEEVVALHSGEEYRVYAIGFAPGFAYLGQVDQKIAAPRLATPRKKVPKGAVAIADRQTAVYPAVSPGGWNLIGLCPSPMFDPQQEPHMPVAVGDRIRFRPISREEFLDLGGELPEFEV</sequence>
<keyword evidence="3" id="KW-0067">ATP-binding</keyword>
<reference evidence="5 6" key="1">
    <citation type="submission" date="2020-08" db="EMBL/GenBank/DDBJ databases">
        <title>Genomic Encyclopedia of Type Strains, Phase IV (KMG-IV): sequencing the most valuable type-strain genomes for metagenomic binning, comparative biology and taxonomic classification.</title>
        <authorList>
            <person name="Goeker M."/>
        </authorList>
    </citation>
    <scope>NUCLEOTIDE SEQUENCE [LARGE SCALE GENOMIC DNA]</scope>
    <source>
        <strain evidence="5 6">DSM 22368</strain>
    </source>
</reference>
<evidence type="ECO:0000313" key="5">
    <source>
        <dbReference type="EMBL" id="MBB6520894.1"/>
    </source>
</evidence>
<dbReference type="EMBL" id="JACHHT010000001">
    <property type="protein sequence ID" value="MBB6520894.1"/>
    <property type="molecule type" value="Genomic_DNA"/>
</dbReference>
<dbReference type="SUPFAM" id="SSF50891">
    <property type="entry name" value="Cyclophilin-like"/>
    <property type="match status" value="1"/>
</dbReference>
<dbReference type="Gene3D" id="3.30.1360.40">
    <property type="match status" value="1"/>
</dbReference>
<dbReference type="NCBIfam" id="TIGR00370">
    <property type="entry name" value="5-oxoprolinase subunit PxpB"/>
    <property type="match status" value="1"/>
</dbReference>